<evidence type="ECO:0000313" key="4">
    <source>
        <dbReference type="Proteomes" id="UP001642260"/>
    </source>
</evidence>
<evidence type="ECO:0000256" key="2">
    <source>
        <dbReference type="ARBA" id="ARBA00023315"/>
    </source>
</evidence>
<gene>
    <name evidence="3" type="ORF">ERUC_LOCUS28899</name>
</gene>
<dbReference type="Gene3D" id="3.30.559.10">
    <property type="entry name" value="Chloramphenicol acetyltransferase-like domain"/>
    <property type="match status" value="2"/>
</dbReference>
<keyword evidence="1" id="KW-0808">Transferase</keyword>
<evidence type="ECO:0000313" key="3">
    <source>
        <dbReference type="EMBL" id="CAH8363143.1"/>
    </source>
</evidence>
<dbReference type="Pfam" id="PF02458">
    <property type="entry name" value="Transferase"/>
    <property type="match status" value="1"/>
</dbReference>
<name>A0ABC8L4I0_ERUVS</name>
<keyword evidence="2" id="KW-0012">Acyltransferase</keyword>
<evidence type="ECO:0008006" key="5">
    <source>
        <dbReference type="Google" id="ProtNLM"/>
    </source>
</evidence>
<dbReference type="InterPro" id="IPR051504">
    <property type="entry name" value="Plant_metabolite_acyltrans"/>
</dbReference>
<proteinExistence type="predicted"/>
<sequence>MTTLKVTKISQVNPATNSSHDTINSLVLPLTFFDLRWLKFHPTERVIFYKLDKDSSSRDSFHSVILPKLELSLSTVLRHYLPLAGRLKWDPQDPKPHILVLPNDSVKLIVAESEANFSIISGKGLRPETEIRSLVPEFPVGCDSPSVLALQVTLFPNQGFCIGVAAHHSVMDGKTVVKFIKSWAHICNHETMSLPENLTAFLDRSVINVPASLDAKILDILLYFSEEKDDLRSLKLPPMEKINPDLVRITLELTPENIDKLRERAEKESTRSHLELHLSTFVVANAYLWTCLVKTRGGEVDRPVRFMYAADFRNRLDKPVPETYFGNCVFPMGCYGYKAGLFLGEDGFVNSVEIIGDSVKGIASQNIEALCEFYVDGTKKVKPGTQSGSVAGSNRFGLYTSDFGWGKPVNSEIVSIDRNEAFSMSERREGEGGVEIGLCLEKSEMDLFISLFQNGLQD</sequence>
<dbReference type="PANTHER" id="PTHR31625">
    <property type="match status" value="1"/>
</dbReference>
<reference evidence="3 4" key="1">
    <citation type="submission" date="2022-03" db="EMBL/GenBank/DDBJ databases">
        <authorList>
            <person name="Macdonald S."/>
            <person name="Ahmed S."/>
            <person name="Newling K."/>
        </authorList>
    </citation>
    <scope>NUCLEOTIDE SEQUENCE [LARGE SCALE GENOMIC DNA]</scope>
</reference>
<dbReference type="Proteomes" id="UP001642260">
    <property type="component" value="Unassembled WGS sequence"/>
</dbReference>
<dbReference type="InterPro" id="IPR023213">
    <property type="entry name" value="CAT-like_dom_sf"/>
</dbReference>
<dbReference type="GO" id="GO:0016747">
    <property type="term" value="F:acyltransferase activity, transferring groups other than amino-acyl groups"/>
    <property type="evidence" value="ECO:0007669"/>
    <property type="project" value="UniProtKB-ARBA"/>
</dbReference>
<evidence type="ECO:0000256" key="1">
    <source>
        <dbReference type="ARBA" id="ARBA00022679"/>
    </source>
</evidence>
<comment type="caution">
    <text evidence="3">The sequence shown here is derived from an EMBL/GenBank/DDBJ whole genome shotgun (WGS) entry which is preliminary data.</text>
</comment>
<keyword evidence="4" id="KW-1185">Reference proteome</keyword>
<protein>
    <recommendedName>
        <fullName evidence="5">BAHD acyltransferase</fullName>
    </recommendedName>
</protein>
<dbReference type="FunFam" id="3.30.559.10:FF:000035">
    <property type="entry name" value="Phenolic glucoside malonyltransferase 1"/>
    <property type="match status" value="1"/>
</dbReference>
<organism evidence="3 4">
    <name type="scientific">Eruca vesicaria subsp. sativa</name>
    <name type="common">Garden rocket</name>
    <name type="synonym">Eruca sativa</name>
    <dbReference type="NCBI Taxonomy" id="29727"/>
    <lineage>
        <taxon>Eukaryota</taxon>
        <taxon>Viridiplantae</taxon>
        <taxon>Streptophyta</taxon>
        <taxon>Embryophyta</taxon>
        <taxon>Tracheophyta</taxon>
        <taxon>Spermatophyta</taxon>
        <taxon>Magnoliopsida</taxon>
        <taxon>eudicotyledons</taxon>
        <taxon>Gunneridae</taxon>
        <taxon>Pentapetalae</taxon>
        <taxon>rosids</taxon>
        <taxon>malvids</taxon>
        <taxon>Brassicales</taxon>
        <taxon>Brassicaceae</taxon>
        <taxon>Brassiceae</taxon>
        <taxon>Eruca</taxon>
    </lineage>
</organism>
<dbReference type="EMBL" id="CAKOAT010352931">
    <property type="protein sequence ID" value="CAH8363143.1"/>
    <property type="molecule type" value="Genomic_DNA"/>
</dbReference>
<dbReference type="AlphaFoldDB" id="A0ABC8L4I0"/>
<dbReference type="SUPFAM" id="SSF52777">
    <property type="entry name" value="CoA-dependent acyltransferases"/>
    <property type="match status" value="1"/>
</dbReference>
<accession>A0ABC8L4I0</accession>